<dbReference type="GO" id="GO:0047804">
    <property type="term" value="F:cysteine-S-conjugate beta-lyase activity"/>
    <property type="evidence" value="ECO:0007669"/>
    <property type="project" value="UniProtKB-EC"/>
</dbReference>
<evidence type="ECO:0000259" key="6">
    <source>
        <dbReference type="Pfam" id="PF00155"/>
    </source>
</evidence>
<evidence type="ECO:0000256" key="4">
    <source>
        <dbReference type="ARBA" id="ARBA00023239"/>
    </source>
</evidence>
<proteinExistence type="inferred from homology"/>
<dbReference type="SUPFAM" id="SSF53383">
    <property type="entry name" value="PLP-dependent transferases"/>
    <property type="match status" value="1"/>
</dbReference>
<dbReference type="InterPro" id="IPR051798">
    <property type="entry name" value="Class-II_PLP-Dep_Aminotrans"/>
</dbReference>
<accession>A0ABW2L6T0</accession>
<keyword evidence="4 7" id="KW-0456">Lyase</keyword>
<evidence type="ECO:0000256" key="1">
    <source>
        <dbReference type="ARBA" id="ARBA00001933"/>
    </source>
</evidence>
<evidence type="ECO:0000256" key="5">
    <source>
        <dbReference type="ARBA" id="ARBA00037974"/>
    </source>
</evidence>
<dbReference type="NCBIfam" id="TIGR04350">
    <property type="entry name" value="C_S_lyase_PatB"/>
    <property type="match status" value="1"/>
</dbReference>
<dbReference type="PANTHER" id="PTHR43525:SF1">
    <property type="entry name" value="PROTEIN MALY"/>
    <property type="match status" value="1"/>
</dbReference>
<sequence>MTYDFDVPIARQGTGCIKFDRRPELDPFWVADMDFASAPEILEALHRRVDHGIFGYPQAHQGLNEAIDRYLRERQSSTVPNDQIVHLGGLVPALSLAARAFCAAGEAVMTCTPVYPPFLGVHKDAQAELITVDHVCIDGQWTFDWEALEAAVTPATKVFLLCNPQNPLGRVFSESEVTRLAEFCEKHQLILVSDEIHCDLIHDEAATPHFTALRLPENLRQRTITLLSPSKTWNIAGLGYAFAVIPDDSIRRRFCAARGHTLTEINALGYYAAEAAYRDGESWRLQLIDYLRENRDTLLSFIAERLPQLKAVTGEATYLVWIDARETGIENPALHLEKEAGLFVSDGAFFGWPGWFRFNFACPRARMLEGLEKVARAFA</sequence>
<comment type="similarity">
    <text evidence="5">Belongs to the class-II pyridoxal-phosphate-dependent aminotransferase family. MalY/PatB cystathionine beta-lyase subfamily.</text>
</comment>
<dbReference type="InterPro" id="IPR015424">
    <property type="entry name" value="PyrdxlP-dep_Trfase"/>
</dbReference>
<protein>
    <recommendedName>
        <fullName evidence="2">cysteine-S-conjugate beta-lyase</fullName>
        <ecNumber evidence="2">4.4.1.13</ecNumber>
    </recommendedName>
</protein>
<comment type="caution">
    <text evidence="7">The sequence shown here is derived from an EMBL/GenBank/DDBJ whole genome shotgun (WGS) entry which is preliminary data.</text>
</comment>
<feature type="domain" description="Aminotransferase class I/classII large" evidence="6">
    <location>
        <begin position="33"/>
        <end position="372"/>
    </location>
</feature>
<dbReference type="InterPro" id="IPR015422">
    <property type="entry name" value="PyrdxlP-dep_Trfase_small"/>
</dbReference>
<dbReference type="Gene3D" id="3.90.1150.10">
    <property type="entry name" value="Aspartate Aminotransferase, domain 1"/>
    <property type="match status" value="1"/>
</dbReference>
<dbReference type="EMBL" id="JBHTBS010000003">
    <property type="protein sequence ID" value="MFC7336979.1"/>
    <property type="molecule type" value="Genomic_DNA"/>
</dbReference>
<dbReference type="RefSeq" id="WP_379710856.1">
    <property type="nucleotide sequence ID" value="NZ_JBHTBS010000003.1"/>
</dbReference>
<dbReference type="Gene3D" id="3.40.640.10">
    <property type="entry name" value="Type I PLP-dependent aspartate aminotransferase-like (Major domain)"/>
    <property type="match status" value="1"/>
</dbReference>
<keyword evidence="8" id="KW-1185">Reference proteome</keyword>
<evidence type="ECO:0000313" key="8">
    <source>
        <dbReference type="Proteomes" id="UP001596472"/>
    </source>
</evidence>
<name>A0ABW2L6T0_9BACT</name>
<organism evidence="7 8">
    <name type="scientific">Haloferula chungangensis</name>
    <dbReference type="NCBI Taxonomy" id="1048331"/>
    <lineage>
        <taxon>Bacteria</taxon>
        <taxon>Pseudomonadati</taxon>
        <taxon>Verrucomicrobiota</taxon>
        <taxon>Verrucomicrobiia</taxon>
        <taxon>Verrucomicrobiales</taxon>
        <taxon>Verrucomicrobiaceae</taxon>
        <taxon>Haloferula</taxon>
    </lineage>
</organism>
<dbReference type="EC" id="4.4.1.13" evidence="2"/>
<evidence type="ECO:0000256" key="3">
    <source>
        <dbReference type="ARBA" id="ARBA00022898"/>
    </source>
</evidence>
<keyword evidence="3" id="KW-0663">Pyridoxal phosphate</keyword>
<reference evidence="8" key="1">
    <citation type="journal article" date="2019" name="Int. J. Syst. Evol. Microbiol.">
        <title>The Global Catalogue of Microorganisms (GCM) 10K type strain sequencing project: providing services to taxonomists for standard genome sequencing and annotation.</title>
        <authorList>
            <consortium name="The Broad Institute Genomics Platform"/>
            <consortium name="The Broad Institute Genome Sequencing Center for Infectious Disease"/>
            <person name="Wu L."/>
            <person name="Ma J."/>
        </authorList>
    </citation>
    <scope>NUCLEOTIDE SEQUENCE [LARGE SCALE GENOMIC DNA]</scope>
    <source>
        <strain evidence="8">CGMCC 4.1467</strain>
    </source>
</reference>
<dbReference type="CDD" id="cd00609">
    <property type="entry name" value="AAT_like"/>
    <property type="match status" value="1"/>
</dbReference>
<dbReference type="InterPro" id="IPR004839">
    <property type="entry name" value="Aminotransferase_I/II_large"/>
</dbReference>
<dbReference type="Proteomes" id="UP001596472">
    <property type="component" value="Unassembled WGS sequence"/>
</dbReference>
<comment type="cofactor">
    <cofactor evidence="1">
        <name>pyridoxal 5'-phosphate</name>
        <dbReference type="ChEBI" id="CHEBI:597326"/>
    </cofactor>
</comment>
<evidence type="ECO:0000256" key="2">
    <source>
        <dbReference type="ARBA" id="ARBA00012224"/>
    </source>
</evidence>
<dbReference type="InterPro" id="IPR027619">
    <property type="entry name" value="C-S_lyase_PatB-like"/>
</dbReference>
<dbReference type="InterPro" id="IPR015421">
    <property type="entry name" value="PyrdxlP-dep_Trfase_major"/>
</dbReference>
<gene>
    <name evidence="7" type="ORF">ACFQY0_07300</name>
</gene>
<evidence type="ECO:0000313" key="7">
    <source>
        <dbReference type="EMBL" id="MFC7336979.1"/>
    </source>
</evidence>
<dbReference type="Pfam" id="PF00155">
    <property type="entry name" value="Aminotran_1_2"/>
    <property type="match status" value="1"/>
</dbReference>
<dbReference type="PANTHER" id="PTHR43525">
    <property type="entry name" value="PROTEIN MALY"/>
    <property type="match status" value="1"/>
</dbReference>